<feature type="domain" description="Zn(2)-C6 fungal-type" evidence="4">
    <location>
        <begin position="27"/>
        <end position="60"/>
    </location>
</feature>
<gene>
    <name evidence="5" type="ORF">BD410DRAFT_718764</name>
</gene>
<evidence type="ECO:0000256" key="2">
    <source>
        <dbReference type="ARBA" id="ARBA00023242"/>
    </source>
</evidence>
<accession>A0A4Y7QDV4</accession>
<keyword evidence="2" id="KW-0539">Nucleus</keyword>
<keyword evidence="6" id="KW-1185">Reference proteome</keyword>
<proteinExistence type="predicted"/>
<dbReference type="GO" id="GO:0003677">
    <property type="term" value="F:DNA binding"/>
    <property type="evidence" value="ECO:0007669"/>
    <property type="project" value="InterPro"/>
</dbReference>
<reference evidence="5 6" key="1">
    <citation type="submission" date="2018-06" db="EMBL/GenBank/DDBJ databases">
        <title>A transcriptomic atlas of mushroom development highlights an independent origin of complex multicellularity.</title>
        <authorList>
            <consortium name="DOE Joint Genome Institute"/>
            <person name="Krizsan K."/>
            <person name="Almasi E."/>
            <person name="Merenyi Z."/>
            <person name="Sahu N."/>
            <person name="Viragh M."/>
            <person name="Koszo T."/>
            <person name="Mondo S."/>
            <person name="Kiss B."/>
            <person name="Balint B."/>
            <person name="Kues U."/>
            <person name="Barry K."/>
            <person name="Hegedus J.C."/>
            <person name="Henrissat B."/>
            <person name="Johnson J."/>
            <person name="Lipzen A."/>
            <person name="Ohm R."/>
            <person name="Nagy I."/>
            <person name="Pangilinan J."/>
            <person name="Yan J."/>
            <person name="Xiong Y."/>
            <person name="Grigoriev I.V."/>
            <person name="Hibbett D.S."/>
            <person name="Nagy L.G."/>
        </authorList>
    </citation>
    <scope>NUCLEOTIDE SEQUENCE [LARGE SCALE GENOMIC DNA]</scope>
    <source>
        <strain evidence="5 6">SZMC22713</strain>
    </source>
</reference>
<dbReference type="InterPro" id="IPR001138">
    <property type="entry name" value="Zn2Cys6_DnaBD"/>
</dbReference>
<feature type="compositionally biased region" description="Basic and acidic residues" evidence="3">
    <location>
        <begin position="116"/>
        <end position="128"/>
    </location>
</feature>
<dbReference type="CDD" id="cd12148">
    <property type="entry name" value="fungal_TF_MHR"/>
    <property type="match status" value="1"/>
</dbReference>
<dbReference type="Pfam" id="PF00172">
    <property type="entry name" value="Zn_clus"/>
    <property type="match status" value="1"/>
</dbReference>
<protein>
    <recommendedName>
        <fullName evidence="4">Zn(2)-C6 fungal-type domain-containing protein</fullName>
    </recommendedName>
</protein>
<sequence>MSEVHFVFEKPQKHDRPEKKRSRLVTSCDACRSRKIKCRPSGFGDDVCEACKIASSNCVYEERDRIRAERGIANFTVAPANAIQTPTKTLAAKRVARGSAKSSSRSVSRPPQPVRRPSEDERTTDSDSTKSQSPPVRDHNNVISLFDHRRPDYPSPNLLPHFVSLFFPHVGDRFPWLDPEDTLRSAVAGTLNPAVANCIAAFAARFSDRMPRSADHRCFAGEPYVDMAKSLLATAMDPPSLETLQGLIMIAYLESGTPRQESFFAYTEAACVMAGDLNILYEDIIMLAESERSRVVMRMTFWSVAWLDLYACSCNGKPSVFVIETSTTGVPFSTRDGSSQTVHLYRSLKQLYIVMSVLKDVAIGASTRRASPIRELGLKEMRRFLATFQAQLPADVAFTREALLQAEANYNLQYFVLLHMLIHTLVVVVHCPALFWIAQSDDTVVDAPQVSAAWSSARFVVDILLTVNGLDSRLLVGTPSFLFPLSIARAAFSLEQAYAGVPWSTFGGSSNGAYTVQSDCQEYVAKVEDLASSISVYV</sequence>
<dbReference type="SMART" id="SM00066">
    <property type="entry name" value="GAL4"/>
    <property type="match status" value="1"/>
</dbReference>
<dbReference type="EMBL" id="ML170165">
    <property type="protein sequence ID" value="TDL25049.1"/>
    <property type="molecule type" value="Genomic_DNA"/>
</dbReference>
<keyword evidence="1" id="KW-0479">Metal-binding</keyword>
<dbReference type="Pfam" id="PF04082">
    <property type="entry name" value="Fungal_trans"/>
    <property type="match status" value="1"/>
</dbReference>
<organism evidence="5 6">
    <name type="scientific">Rickenella mellea</name>
    <dbReference type="NCBI Taxonomy" id="50990"/>
    <lineage>
        <taxon>Eukaryota</taxon>
        <taxon>Fungi</taxon>
        <taxon>Dikarya</taxon>
        <taxon>Basidiomycota</taxon>
        <taxon>Agaricomycotina</taxon>
        <taxon>Agaricomycetes</taxon>
        <taxon>Hymenochaetales</taxon>
        <taxon>Rickenellaceae</taxon>
        <taxon>Rickenella</taxon>
    </lineage>
</organism>
<dbReference type="InterPro" id="IPR007219">
    <property type="entry name" value="XnlR_reg_dom"/>
</dbReference>
<dbReference type="GO" id="GO:0000981">
    <property type="term" value="F:DNA-binding transcription factor activity, RNA polymerase II-specific"/>
    <property type="evidence" value="ECO:0007669"/>
    <property type="project" value="InterPro"/>
</dbReference>
<dbReference type="PANTHER" id="PTHR47783:SF1">
    <property type="entry name" value="ZN(II)2CYS6 TRANSCRIPTION FACTOR (EUROFUNG)"/>
    <property type="match status" value="1"/>
</dbReference>
<dbReference type="GO" id="GO:0006351">
    <property type="term" value="P:DNA-templated transcription"/>
    <property type="evidence" value="ECO:0007669"/>
    <property type="project" value="InterPro"/>
</dbReference>
<dbReference type="InterPro" id="IPR036864">
    <property type="entry name" value="Zn2-C6_fun-type_DNA-bd_sf"/>
</dbReference>
<evidence type="ECO:0000256" key="3">
    <source>
        <dbReference type="SAM" id="MobiDB-lite"/>
    </source>
</evidence>
<dbReference type="AlphaFoldDB" id="A0A4Y7QDV4"/>
<dbReference type="Gene3D" id="4.10.240.10">
    <property type="entry name" value="Zn(2)-C6 fungal-type DNA-binding domain"/>
    <property type="match status" value="1"/>
</dbReference>
<dbReference type="SUPFAM" id="SSF57701">
    <property type="entry name" value="Zn2/Cys6 DNA-binding domain"/>
    <property type="match status" value="1"/>
</dbReference>
<evidence type="ECO:0000313" key="6">
    <source>
        <dbReference type="Proteomes" id="UP000294933"/>
    </source>
</evidence>
<name>A0A4Y7QDV4_9AGAM</name>
<feature type="compositionally biased region" description="Low complexity" evidence="3">
    <location>
        <begin position="97"/>
        <end position="109"/>
    </location>
</feature>
<dbReference type="CDD" id="cd00067">
    <property type="entry name" value="GAL4"/>
    <property type="match status" value="1"/>
</dbReference>
<evidence type="ECO:0000259" key="4">
    <source>
        <dbReference type="PROSITE" id="PS50048"/>
    </source>
</evidence>
<dbReference type="STRING" id="50990.A0A4Y7QDV4"/>
<dbReference type="VEuPathDB" id="FungiDB:BD410DRAFT_718764"/>
<feature type="region of interest" description="Disordered" evidence="3">
    <location>
        <begin position="91"/>
        <end position="139"/>
    </location>
</feature>
<dbReference type="GO" id="GO:0008270">
    <property type="term" value="F:zinc ion binding"/>
    <property type="evidence" value="ECO:0007669"/>
    <property type="project" value="InterPro"/>
</dbReference>
<dbReference type="PROSITE" id="PS00463">
    <property type="entry name" value="ZN2_CY6_FUNGAL_1"/>
    <property type="match status" value="1"/>
</dbReference>
<dbReference type="Proteomes" id="UP000294933">
    <property type="component" value="Unassembled WGS sequence"/>
</dbReference>
<dbReference type="PROSITE" id="PS50048">
    <property type="entry name" value="ZN2_CY6_FUNGAL_2"/>
    <property type="match status" value="1"/>
</dbReference>
<dbReference type="PANTHER" id="PTHR47783">
    <property type="entry name" value="ZN(II)2CYS6 TRANSCRIPTION FACTOR (EUROFUNG)-RELATED"/>
    <property type="match status" value="1"/>
</dbReference>
<evidence type="ECO:0000313" key="5">
    <source>
        <dbReference type="EMBL" id="TDL25049.1"/>
    </source>
</evidence>
<dbReference type="OrthoDB" id="2428527at2759"/>
<evidence type="ECO:0000256" key="1">
    <source>
        <dbReference type="ARBA" id="ARBA00022723"/>
    </source>
</evidence>